<sequence>MRFIGTAKGFNTPRLASKLKIRFRAMPHEPAFVGRQA</sequence>
<keyword evidence="2" id="KW-1185">Reference proteome</keyword>
<dbReference type="Proteomes" id="UP000001601">
    <property type="component" value="Unassembled WGS sequence"/>
</dbReference>
<accession>A3XGK2</accession>
<dbReference type="STRING" id="398720.MED217_14425"/>
<evidence type="ECO:0000313" key="2">
    <source>
        <dbReference type="Proteomes" id="UP000001601"/>
    </source>
</evidence>
<dbReference type="AlphaFoldDB" id="A3XGK2"/>
<dbReference type="EMBL" id="AANC01000001">
    <property type="protein sequence ID" value="EAQ50746.1"/>
    <property type="molecule type" value="Genomic_DNA"/>
</dbReference>
<proteinExistence type="predicted"/>
<name>A3XGK2_LEEBM</name>
<comment type="caution">
    <text evidence="1">The sequence shown here is derived from an EMBL/GenBank/DDBJ whole genome shotgun (WGS) entry which is preliminary data.</text>
</comment>
<evidence type="ECO:0000313" key="1">
    <source>
        <dbReference type="EMBL" id="EAQ50746.1"/>
    </source>
</evidence>
<dbReference type="HOGENOM" id="CLU_3345238_0_0_10"/>
<protein>
    <submittedName>
        <fullName evidence="1">Uncharacterized protein</fullName>
    </submittedName>
</protein>
<gene>
    <name evidence="1" type="ORF">MED217_14425</name>
</gene>
<organism evidence="1 2">
    <name type="scientific">Leeuwenhoekiella blandensis (strain CECT 7118 / CCUG 51940 / KCTC 22103 / MED217)</name>
    <name type="common">Flavobacterium sp. (strain MED217)</name>
    <dbReference type="NCBI Taxonomy" id="398720"/>
    <lineage>
        <taxon>Bacteria</taxon>
        <taxon>Pseudomonadati</taxon>
        <taxon>Bacteroidota</taxon>
        <taxon>Flavobacteriia</taxon>
        <taxon>Flavobacteriales</taxon>
        <taxon>Flavobacteriaceae</taxon>
        <taxon>Leeuwenhoekiella</taxon>
    </lineage>
</organism>
<reference evidence="1 2" key="1">
    <citation type="journal article" date="2007" name="Nature">
        <title>Light stimulates growth of proteorhodopsin-containing marine Flavobacteria.</title>
        <authorList>
            <person name="Gomez-Consarnau L."/>
            <person name="Gonzalez J.M."/>
            <person name="Coll-Llado M."/>
            <person name="Gourdon P."/>
            <person name="Pascher T."/>
            <person name="Neutze R."/>
            <person name="Pedros-Alio C."/>
            <person name="Pinhassi J."/>
        </authorList>
    </citation>
    <scope>NUCLEOTIDE SEQUENCE [LARGE SCALE GENOMIC DNA]</scope>
    <source>
        <strain evidence="1 2">MED217</strain>
    </source>
</reference>